<name>A0A0E9VM24_ANGAN</name>
<reference evidence="1" key="1">
    <citation type="submission" date="2014-11" db="EMBL/GenBank/DDBJ databases">
        <authorList>
            <person name="Amaro Gonzalez C."/>
        </authorList>
    </citation>
    <scope>NUCLEOTIDE SEQUENCE</scope>
</reference>
<dbReference type="EMBL" id="GBXM01029460">
    <property type="protein sequence ID" value="JAH79117.1"/>
    <property type="molecule type" value="Transcribed_RNA"/>
</dbReference>
<dbReference type="AlphaFoldDB" id="A0A0E9VM24"/>
<reference evidence="1" key="2">
    <citation type="journal article" date="2015" name="Fish Shellfish Immunol.">
        <title>Early steps in the European eel (Anguilla anguilla)-Vibrio vulnificus interaction in the gills: Role of the RtxA13 toxin.</title>
        <authorList>
            <person name="Callol A."/>
            <person name="Pajuelo D."/>
            <person name="Ebbesson L."/>
            <person name="Teles M."/>
            <person name="MacKenzie S."/>
            <person name="Amaro C."/>
        </authorList>
    </citation>
    <scope>NUCLEOTIDE SEQUENCE</scope>
</reference>
<organism evidence="1">
    <name type="scientific">Anguilla anguilla</name>
    <name type="common">European freshwater eel</name>
    <name type="synonym">Muraena anguilla</name>
    <dbReference type="NCBI Taxonomy" id="7936"/>
    <lineage>
        <taxon>Eukaryota</taxon>
        <taxon>Metazoa</taxon>
        <taxon>Chordata</taxon>
        <taxon>Craniata</taxon>
        <taxon>Vertebrata</taxon>
        <taxon>Euteleostomi</taxon>
        <taxon>Actinopterygii</taxon>
        <taxon>Neopterygii</taxon>
        <taxon>Teleostei</taxon>
        <taxon>Anguilliformes</taxon>
        <taxon>Anguillidae</taxon>
        <taxon>Anguilla</taxon>
    </lineage>
</organism>
<accession>A0A0E9VM24</accession>
<protein>
    <submittedName>
        <fullName evidence="1">Uncharacterized protein</fullName>
    </submittedName>
</protein>
<evidence type="ECO:0000313" key="1">
    <source>
        <dbReference type="EMBL" id="JAH79117.1"/>
    </source>
</evidence>
<proteinExistence type="predicted"/>
<sequence>MWDISPSHLETVDHTDLSENERLCDPQSRTCKLSVTVREKSDPEMSYEMTCVNDG</sequence>